<evidence type="ECO:0000313" key="2">
    <source>
        <dbReference type="EMBL" id="KAJ5379543.1"/>
    </source>
</evidence>
<dbReference type="RefSeq" id="XP_056483329.1">
    <property type="nucleotide sequence ID" value="XM_056637299.1"/>
</dbReference>
<dbReference type="InterPro" id="IPR021054">
    <property type="entry name" value="Cell_wall_mannoprotein_1"/>
</dbReference>
<sequence length="173" mass="19040">MLITKIIAIVAITVTNVAAIANIDQTVSNIHEITHKLRVAKRAIQHFNGGVPSALRIANAVFQAHKASETARNHIGSSDPFSGPDGEQTMGAYNEMYPVLMATLQAGQDKAPQIKKSGFGYISRGMMHSLYLEKGQFEQVMRGQLSRNHTQMLEPSIDDVDAEFKRTLEAFDN</sequence>
<dbReference type="PANTHER" id="PTHR38123">
    <property type="entry name" value="CELL WALL SERINE-THREONINE-RICH GALACTOMANNOPROTEIN MP1 (AFU_ORTHOLOGUE AFUA_4G03240)"/>
    <property type="match status" value="1"/>
</dbReference>
<dbReference type="PANTHER" id="PTHR38123:SF3">
    <property type="entry name" value="ANTIGENIC CELL WALL GALACTOMANNOPROTEIN"/>
    <property type="match status" value="1"/>
</dbReference>
<comment type="caution">
    <text evidence="2">The sequence shown here is derived from an EMBL/GenBank/DDBJ whole genome shotgun (WGS) entry which is preliminary data.</text>
</comment>
<dbReference type="GeneID" id="81376279"/>
<dbReference type="Proteomes" id="UP001147747">
    <property type="component" value="Unassembled WGS sequence"/>
</dbReference>
<accession>A0A9W9SND2</accession>
<reference evidence="2" key="2">
    <citation type="journal article" date="2023" name="IMA Fungus">
        <title>Comparative genomic study of the Penicillium genus elucidates a diverse pangenome and 15 lateral gene transfer events.</title>
        <authorList>
            <person name="Petersen C."/>
            <person name="Sorensen T."/>
            <person name="Nielsen M.R."/>
            <person name="Sondergaard T.E."/>
            <person name="Sorensen J.L."/>
            <person name="Fitzpatrick D.A."/>
            <person name="Frisvad J.C."/>
            <person name="Nielsen K.L."/>
        </authorList>
    </citation>
    <scope>NUCLEOTIDE SEQUENCE</scope>
    <source>
        <strain evidence="2">IBT 29677</strain>
    </source>
</reference>
<proteinExistence type="predicted"/>
<feature type="chain" id="PRO_5040791627" evidence="1">
    <location>
        <begin position="20"/>
        <end position="173"/>
    </location>
</feature>
<feature type="signal peptide" evidence="1">
    <location>
        <begin position="1"/>
        <end position="19"/>
    </location>
</feature>
<name>A0A9W9SND2_9EURO</name>
<keyword evidence="1" id="KW-0732">Signal</keyword>
<gene>
    <name evidence="2" type="ORF">N7509_012662</name>
</gene>
<dbReference type="Pfam" id="PF12296">
    <property type="entry name" value="HsbA"/>
    <property type="match status" value="1"/>
</dbReference>
<protein>
    <submittedName>
        <fullName evidence="2">Uncharacterized protein</fullName>
    </submittedName>
</protein>
<dbReference type="OrthoDB" id="4441576at2759"/>
<evidence type="ECO:0000313" key="3">
    <source>
        <dbReference type="Proteomes" id="UP001147747"/>
    </source>
</evidence>
<evidence type="ECO:0000256" key="1">
    <source>
        <dbReference type="SAM" id="SignalP"/>
    </source>
</evidence>
<dbReference type="EMBL" id="JAPZBU010000011">
    <property type="protein sequence ID" value="KAJ5379543.1"/>
    <property type="molecule type" value="Genomic_DNA"/>
</dbReference>
<dbReference type="GO" id="GO:0005576">
    <property type="term" value="C:extracellular region"/>
    <property type="evidence" value="ECO:0007669"/>
    <property type="project" value="TreeGrafter"/>
</dbReference>
<organism evidence="2 3">
    <name type="scientific">Penicillium cosmopolitanum</name>
    <dbReference type="NCBI Taxonomy" id="1131564"/>
    <lineage>
        <taxon>Eukaryota</taxon>
        <taxon>Fungi</taxon>
        <taxon>Dikarya</taxon>
        <taxon>Ascomycota</taxon>
        <taxon>Pezizomycotina</taxon>
        <taxon>Eurotiomycetes</taxon>
        <taxon>Eurotiomycetidae</taxon>
        <taxon>Eurotiales</taxon>
        <taxon>Aspergillaceae</taxon>
        <taxon>Penicillium</taxon>
    </lineage>
</organism>
<dbReference type="AlphaFoldDB" id="A0A9W9SND2"/>
<keyword evidence="3" id="KW-1185">Reference proteome</keyword>
<reference evidence="2" key="1">
    <citation type="submission" date="2022-12" db="EMBL/GenBank/DDBJ databases">
        <authorList>
            <person name="Petersen C."/>
        </authorList>
    </citation>
    <scope>NUCLEOTIDE SEQUENCE</scope>
    <source>
        <strain evidence="2">IBT 29677</strain>
    </source>
</reference>